<evidence type="ECO:0000313" key="2">
    <source>
        <dbReference type="Proteomes" id="UP001165960"/>
    </source>
</evidence>
<protein>
    <submittedName>
        <fullName evidence="1">Uncharacterized protein</fullName>
    </submittedName>
</protein>
<comment type="caution">
    <text evidence="1">The sequence shown here is derived from an EMBL/GenBank/DDBJ whole genome shotgun (WGS) entry which is preliminary data.</text>
</comment>
<dbReference type="Proteomes" id="UP001165960">
    <property type="component" value="Unassembled WGS sequence"/>
</dbReference>
<reference evidence="1" key="1">
    <citation type="submission" date="2022-04" db="EMBL/GenBank/DDBJ databases">
        <title>Genome of the entomopathogenic fungus Entomophthora muscae.</title>
        <authorList>
            <person name="Elya C."/>
            <person name="Lovett B.R."/>
            <person name="Lee E."/>
            <person name="Macias A.M."/>
            <person name="Hajek A.E."/>
            <person name="De Bivort B.L."/>
            <person name="Kasson M.T."/>
            <person name="De Fine Licht H.H."/>
            <person name="Stajich J.E."/>
        </authorList>
    </citation>
    <scope>NUCLEOTIDE SEQUENCE</scope>
    <source>
        <strain evidence="1">Berkeley</strain>
    </source>
</reference>
<dbReference type="EMBL" id="QTSX02002892">
    <property type="protein sequence ID" value="KAJ9073651.1"/>
    <property type="molecule type" value="Genomic_DNA"/>
</dbReference>
<accession>A0ACC2TGK7</accession>
<gene>
    <name evidence="1" type="ORF">DSO57_1013893</name>
</gene>
<evidence type="ECO:0000313" key="1">
    <source>
        <dbReference type="EMBL" id="KAJ9073651.1"/>
    </source>
</evidence>
<sequence>MSEVLFHLLDVCVVVYLDNILKCKFFVTEIEFFGYKINLEAVLDLPRPTTCTKLCGFLGLRLSATALPLTHLTSKKVPFVWSPIAIWYLKPLKKQFTPWHPFFSVWILSTQLRPPLPRCLEYSVLLLPAWWTPWCGVLALGPCLVDPYPTLSSWHLSYPGHYPLSLQQHQTVFPLTSGILTLAQPWITPGLGKISLKMVCWEWGTSLDRSSSAEGVRWLQPYDGRKAGVEYMRDLFLDRSLRAGISLELAITEVVPSDDLVELCRLVSRPVEMNEKSQPKSEIENQGIYLKSQ</sequence>
<keyword evidence="2" id="KW-1185">Reference proteome</keyword>
<organism evidence="1 2">
    <name type="scientific">Entomophthora muscae</name>
    <dbReference type="NCBI Taxonomy" id="34485"/>
    <lineage>
        <taxon>Eukaryota</taxon>
        <taxon>Fungi</taxon>
        <taxon>Fungi incertae sedis</taxon>
        <taxon>Zoopagomycota</taxon>
        <taxon>Entomophthoromycotina</taxon>
        <taxon>Entomophthoromycetes</taxon>
        <taxon>Entomophthorales</taxon>
        <taxon>Entomophthoraceae</taxon>
        <taxon>Entomophthora</taxon>
    </lineage>
</organism>
<proteinExistence type="predicted"/>
<name>A0ACC2TGK7_9FUNG</name>